<gene>
    <name evidence="1" type="ORF">CGS46_06545</name>
</gene>
<reference evidence="1 2" key="1">
    <citation type="journal article" date="2017" name="Front. Microbiol.">
        <title>New Insights into the Diversity of the Genus Faecalibacterium.</title>
        <authorList>
            <person name="Benevides L."/>
            <person name="Burman S."/>
            <person name="Martin R."/>
            <person name="Robert V."/>
            <person name="Thomas M."/>
            <person name="Miquel S."/>
            <person name="Chain F."/>
            <person name="Sokol H."/>
            <person name="Bermudez-Humaran L.G."/>
            <person name="Morrison M."/>
            <person name="Langella P."/>
            <person name="Azevedo V.A."/>
            <person name="Chatel J.M."/>
            <person name="Soares S."/>
        </authorList>
    </citation>
    <scope>NUCLEOTIDE SEQUENCE [LARGE SCALE GENOMIC DNA]</scope>
    <source>
        <strain evidence="2">CNCM I-4540</strain>
    </source>
</reference>
<sequence>MQTLPPDGAWCCLQFFGRITSTLPLPAFAGTESIRRALPTVAAWNMAVRFGLSYHKEASAGQTVEKMLKAFWSPLCLKRTNLPEDRAEGEPWMILAFSRGERGRIGGFGAKAQMFAQDNTLQTFAYNKEILPKAGGLEQFKGEKKE</sequence>
<protein>
    <submittedName>
        <fullName evidence="1">Uncharacterized protein</fullName>
    </submittedName>
</protein>
<comment type="caution">
    <text evidence="1">The sequence shown here is derived from an EMBL/GenBank/DDBJ whole genome shotgun (WGS) entry which is preliminary data.</text>
</comment>
<evidence type="ECO:0000313" key="1">
    <source>
        <dbReference type="EMBL" id="PDX58760.1"/>
    </source>
</evidence>
<proteinExistence type="predicted"/>
<name>A0A2A6ZBK5_9FIRM</name>
<dbReference type="AlphaFoldDB" id="A0A2A6ZBK5"/>
<dbReference type="Proteomes" id="UP000220752">
    <property type="component" value="Unassembled WGS sequence"/>
</dbReference>
<accession>A0A2A6ZBK5</accession>
<keyword evidence="2" id="KW-1185">Reference proteome</keyword>
<organism evidence="1 2">
    <name type="scientific">Faecalibacterium langellae</name>
    <dbReference type="NCBI Taxonomy" id="3435293"/>
    <lineage>
        <taxon>Bacteria</taxon>
        <taxon>Bacillati</taxon>
        <taxon>Bacillota</taxon>
        <taxon>Clostridia</taxon>
        <taxon>Eubacteriales</taxon>
        <taxon>Oscillospiraceae</taxon>
        <taxon>Faecalibacterium</taxon>
    </lineage>
</organism>
<dbReference type="EMBL" id="NMTQ01000022">
    <property type="protein sequence ID" value="PDX58760.1"/>
    <property type="molecule type" value="Genomic_DNA"/>
</dbReference>
<evidence type="ECO:0000313" key="2">
    <source>
        <dbReference type="Proteomes" id="UP000220752"/>
    </source>
</evidence>